<dbReference type="Proteomes" id="UP000740926">
    <property type="component" value="Unassembled WGS sequence"/>
</dbReference>
<name>A0A9P6XZC5_9FUNG</name>
<evidence type="ECO:0000259" key="2">
    <source>
        <dbReference type="PROSITE" id="PS50042"/>
    </source>
</evidence>
<dbReference type="InterPro" id="IPR000595">
    <property type="entry name" value="cNMP-bd_dom"/>
</dbReference>
<evidence type="ECO:0000256" key="1">
    <source>
        <dbReference type="SAM" id="MobiDB-lite"/>
    </source>
</evidence>
<feature type="compositionally biased region" description="Basic residues" evidence="1">
    <location>
        <begin position="1"/>
        <end position="10"/>
    </location>
</feature>
<sequence>MLPAGGRHRLSVASMSPNPPSHGRLRQATPNPAAADDGDALHFCSTCAFSDACMSQGYDKTALGDLHVLVDHVGPFHAGDYIFRAGESFDSIAAVRAGMVKTFVDDSQGNEQVLGFSLPGEVIGLNAIHGSRFPCNAVALDTVHLPSCSACSVRRSARSPRWRPPTAPRSAWPRSCWTCPNVMHGADSPPRAST</sequence>
<dbReference type="InterPro" id="IPR018490">
    <property type="entry name" value="cNMP-bd_dom_sf"/>
</dbReference>
<dbReference type="EMBL" id="JAANIU010008092">
    <property type="protein sequence ID" value="KAG1535898.1"/>
    <property type="molecule type" value="Genomic_DNA"/>
</dbReference>
<feature type="region of interest" description="Disordered" evidence="1">
    <location>
        <begin position="1"/>
        <end position="33"/>
    </location>
</feature>
<comment type="caution">
    <text evidence="3">The sequence shown here is derived from an EMBL/GenBank/DDBJ whole genome shotgun (WGS) entry which is preliminary data.</text>
</comment>
<protein>
    <recommendedName>
        <fullName evidence="2">Cyclic nucleotide-binding domain-containing protein</fullName>
    </recommendedName>
</protein>
<evidence type="ECO:0000313" key="4">
    <source>
        <dbReference type="Proteomes" id="UP000740926"/>
    </source>
</evidence>
<accession>A0A9P6XZC5</accession>
<gene>
    <name evidence="3" type="ORF">G6F50_015200</name>
</gene>
<dbReference type="Gene3D" id="2.60.120.10">
    <property type="entry name" value="Jelly Rolls"/>
    <property type="match status" value="1"/>
</dbReference>
<proteinExistence type="predicted"/>
<dbReference type="CDD" id="cd00038">
    <property type="entry name" value="CAP_ED"/>
    <property type="match status" value="1"/>
</dbReference>
<dbReference type="PROSITE" id="PS50042">
    <property type="entry name" value="CNMP_BINDING_3"/>
    <property type="match status" value="1"/>
</dbReference>
<reference evidence="3 4" key="1">
    <citation type="journal article" date="2020" name="Microb. Genom.">
        <title>Genetic diversity of clinical and environmental Mucorales isolates obtained from an investigation of mucormycosis cases among solid organ transplant recipients.</title>
        <authorList>
            <person name="Nguyen M.H."/>
            <person name="Kaul D."/>
            <person name="Muto C."/>
            <person name="Cheng S.J."/>
            <person name="Richter R.A."/>
            <person name="Bruno V.M."/>
            <person name="Liu G."/>
            <person name="Beyhan S."/>
            <person name="Sundermann A.J."/>
            <person name="Mounaud S."/>
            <person name="Pasculle A.W."/>
            <person name="Nierman W.C."/>
            <person name="Driscoll E."/>
            <person name="Cumbie R."/>
            <person name="Clancy C.J."/>
            <person name="Dupont C.L."/>
        </authorList>
    </citation>
    <scope>NUCLEOTIDE SEQUENCE [LARGE SCALE GENOMIC DNA]</scope>
    <source>
        <strain evidence="3 4">GL24</strain>
    </source>
</reference>
<dbReference type="InterPro" id="IPR014710">
    <property type="entry name" value="RmlC-like_jellyroll"/>
</dbReference>
<dbReference type="Pfam" id="PF00027">
    <property type="entry name" value="cNMP_binding"/>
    <property type="match status" value="1"/>
</dbReference>
<organism evidence="3 4">
    <name type="scientific">Rhizopus delemar</name>
    <dbReference type="NCBI Taxonomy" id="936053"/>
    <lineage>
        <taxon>Eukaryota</taxon>
        <taxon>Fungi</taxon>
        <taxon>Fungi incertae sedis</taxon>
        <taxon>Mucoromycota</taxon>
        <taxon>Mucoromycotina</taxon>
        <taxon>Mucoromycetes</taxon>
        <taxon>Mucorales</taxon>
        <taxon>Mucorineae</taxon>
        <taxon>Rhizopodaceae</taxon>
        <taxon>Rhizopus</taxon>
    </lineage>
</organism>
<evidence type="ECO:0000313" key="3">
    <source>
        <dbReference type="EMBL" id="KAG1535898.1"/>
    </source>
</evidence>
<dbReference type="SUPFAM" id="SSF51206">
    <property type="entry name" value="cAMP-binding domain-like"/>
    <property type="match status" value="1"/>
</dbReference>
<feature type="domain" description="Cyclic nucleotide-binding" evidence="2">
    <location>
        <begin position="76"/>
        <end position="128"/>
    </location>
</feature>
<keyword evidence="4" id="KW-1185">Reference proteome</keyword>
<dbReference type="AlphaFoldDB" id="A0A9P6XZC5"/>